<evidence type="ECO:0000313" key="1">
    <source>
        <dbReference type="EMBL" id="APH72979.1"/>
    </source>
</evidence>
<gene>
    <name evidence="1" type="ORF">BSQ44_17605</name>
</gene>
<dbReference type="AlphaFoldDB" id="A0A1L3SUA1"/>
<reference evidence="2" key="1">
    <citation type="submission" date="2016-11" db="EMBL/GenBank/DDBJ databases">
        <title>Mesorhizobium oceanicum sp. nov., isolated from deep seawater in South China Sea.</title>
        <authorList>
            <person name="Fu G.-Y."/>
        </authorList>
    </citation>
    <scope>NUCLEOTIDE SEQUENCE [LARGE SCALE GENOMIC DNA]</scope>
    <source>
        <strain evidence="2">B7</strain>
    </source>
</reference>
<proteinExistence type="predicted"/>
<keyword evidence="2" id="KW-1185">Reference proteome</keyword>
<organism evidence="1 2">
    <name type="scientific">Aquibium oceanicum</name>
    <dbReference type="NCBI Taxonomy" id="1670800"/>
    <lineage>
        <taxon>Bacteria</taxon>
        <taxon>Pseudomonadati</taxon>
        <taxon>Pseudomonadota</taxon>
        <taxon>Alphaproteobacteria</taxon>
        <taxon>Hyphomicrobiales</taxon>
        <taxon>Phyllobacteriaceae</taxon>
        <taxon>Aquibium</taxon>
    </lineage>
</organism>
<dbReference type="KEGG" id="meso:BSQ44_17605"/>
<dbReference type="RefSeq" id="WP_072606449.1">
    <property type="nucleotide sequence ID" value="NZ_CP018171.1"/>
</dbReference>
<sequence length="126" mass="13611">MALRAIISQESPDIAGDWEELWYGGVGASDDEEASGVTTAAILSFIPEAQPGVWYKLADFAALLASLDWTKEAEGWTSLNLTEQAVAASPMFTTDIPLSEAVASVCLNALDLLKSLDKKHVWVRIE</sequence>
<protein>
    <submittedName>
        <fullName evidence="1">Uncharacterized protein</fullName>
    </submittedName>
</protein>
<dbReference type="Proteomes" id="UP000182840">
    <property type="component" value="Chromosome"/>
</dbReference>
<evidence type="ECO:0000313" key="2">
    <source>
        <dbReference type="Proteomes" id="UP000182840"/>
    </source>
</evidence>
<name>A0A1L3SUA1_9HYPH</name>
<dbReference type="EMBL" id="CP018171">
    <property type="protein sequence ID" value="APH72979.1"/>
    <property type="molecule type" value="Genomic_DNA"/>
</dbReference>
<accession>A0A1L3SUA1</accession>